<comment type="caution">
    <text evidence="2">The sequence shown here is derived from an EMBL/GenBank/DDBJ whole genome shotgun (WGS) entry which is preliminary data.</text>
</comment>
<feature type="transmembrane region" description="Helical" evidence="1">
    <location>
        <begin position="83"/>
        <end position="106"/>
    </location>
</feature>
<proteinExistence type="predicted"/>
<feature type="transmembrane region" description="Helical" evidence="1">
    <location>
        <begin position="160"/>
        <end position="181"/>
    </location>
</feature>
<keyword evidence="1" id="KW-1133">Transmembrane helix</keyword>
<protein>
    <recommendedName>
        <fullName evidence="4">Beta-carotene 15,15'-monooxygenase</fullName>
    </recommendedName>
</protein>
<reference evidence="2" key="1">
    <citation type="submission" date="2023-01" db="EMBL/GenBank/DDBJ databases">
        <title>Human gut microbiome strain richness.</title>
        <authorList>
            <person name="Chen-Liaw A."/>
        </authorList>
    </citation>
    <scope>NUCLEOTIDE SEQUENCE</scope>
    <source>
        <strain evidence="2">1001283st1_B9_1001283B150217_161031</strain>
    </source>
</reference>
<feature type="transmembrane region" description="Helical" evidence="1">
    <location>
        <begin position="38"/>
        <end position="63"/>
    </location>
</feature>
<gene>
    <name evidence="2" type="ORF">PNU22_09910</name>
</gene>
<accession>A0AB35IYB9</accession>
<feature type="transmembrane region" description="Helical" evidence="1">
    <location>
        <begin position="270"/>
        <end position="295"/>
    </location>
</feature>
<name>A0AB35IYB9_STRSL</name>
<keyword evidence="1" id="KW-0812">Transmembrane</keyword>
<dbReference type="EMBL" id="JAQMJO010000013">
    <property type="protein sequence ID" value="MDB8606779.1"/>
    <property type="molecule type" value="Genomic_DNA"/>
</dbReference>
<feature type="transmembrane region" description="Helical" evidence="1">
    <location>
        <begin position="358"/>
        <end position="376"/>
    </location>
</feature>
<evidence type="ECO:0000313" key="2">
    <source>
        <dbReference type="EMBL" id="MDB8606779.1"/>
    </source>
</evidence>
<feature type="transmembrane region" description="Helical" evidence="1">
    <location>
        <begin position="479"/>
        <end position="498"/>
    </location>
</feature>
<evidence type="ECO:0000313" key="3">
    <source>
        <dbReference type="Proteomes" id="UP001212483"/>
    </source>
</evidence>
<evidence type="ECO:0008006" key="4">
    <source>
        <dbReference type="Google" id="ProtNLM"/>
    </source>
</evidence>
<sequence length="506" mass="59429">MNVNIKQKKKLKHRQKEYKKSLKFNKVKKRGHSKKRKAFQLSVLLNILPIIFFIIYKISVLIIRRIILTGNIAYSSLFIWEQIFYILYFILWFIPIVWIIISMFDGLVIIEKFKYKSFFIYISELIFLALSTNLTLYPSIFDRIIGLNPIFITLRIIYDIKQLLIPLILLAVPTIVAKVYIGYSRIKGRIPTIIEFLFWLFQYILIIFLVSYSYLGLTIYSKLLINSSTWLKDVSMVLRSSYSIGMAVLIFSFSELIQTTILTQKYKLQYILVSFFKEISPNLVNVTVTFLTMLATLQKNNVLFAFCLISMIVIKVYLAKYYFQFFYSSIESVVILGISTFMTAQLSSKLAFDNIRELSILTTILILFELFSFILISKVKRDRPLFSDFQLFYKLLKKKMSFKKLTIDILSGIVVTFLISNSFIYIILILILRYVVDRFKSSINYIFEIEDSFSEILKFDFIFLVILFTTGSKEAVDILTGYLLPAIWMMVIKITLMYDSLLKNDK</sequence>
<dbReference type="Proteomes" id="UP001212483">
    <property type="component" value="Unassembled WGS sequence"/>
</dbReference>
<keyword evidence="1" id="KW-0472">Membrane</keyword>
<evidence type="ECO:0000256" key="1">
    <source>
        <dbReference type="SAM" id="Phobius"/>
    </source>
</evidence>
<dbReference type="AlphaFoldDB" id="A0AB35IYB9"/>
<feature type="transmembrane region" description="Helical" evidence="1">
    <location>
        <begin position="118"/>
        <end position="140"/>
    </location>
</feature>
<dbReference type="RefSeq" id="WP_104020545.1">
    <property type="nucleotide sequence ID" value="NZ_CP090007.1"/>
</dbReference>
<feature type="transmembrane region" description="Helical" evidence="1">
    <location>
        <begin position="193"/>
        <end position="220"/>
    </location>
</feature>
<feature type="transmembrane region" description="Helical" evidence="1">
    <location>
        <begin position="325"/>
        <end position="346"/>
    </location>
</feature>
<feature type="transmembrane region" description="Helical" evidence="1">
    <location>
        <begin position="407"/>
        <end position="436"/>
    </location>
</feature>
<organism evidence="2 3">
    <name type="scientific">Streptococcus salivarius</name>
    <dbReference type="NCBI Taxonomy" id="1304"/>
    <lineage>
        <taxon>Bacteria</taxon>
        <taxon>Bacillati</taxon>
        <taxon>Bacillota</taxon>
        <taxon>Bacilli</taxon>
        <taxon>Lactobacillales</taxon>
        <taxon>Streptococcaceae</taxon>
        <taxon>Streptococcus</taxon>
    </lineage>
</organism>
<feature type="transmembrane region" description="Helical" evidence="1">
    <location>
        <begin position="301"/>
        <end position="318"/>
    </location>
</feature>
<feature type="transmembrane region" description="Helical" evidence="1">
    <location>
        <begin position="240"/>
        <end position="258"/>
    </location>
</feature>